<dbReference type="RefSeq" id="WP_053432495.1">
    <property type="nucleotide sequence ID" value="NZ_CP040441.1"/>
</dbReference>
<dbReference type="GO" id="GO:0016779">
    <property type="term" value="F:nucleotidyltransferase activity"/>
    <property type="evidence" value="ECO:0007669"/>
    <property type="project" value="UniProtKB-ARBA"/>
</dbReference>
<dbReference type="PATRIC" id="fig|136160.3.peg.3770"/>
<dbReference type="Gene3D" id="3.90.550.10">
    <property type="entry name" value="Spore Coat Polysaccharide Biosynthesis Protein SpsA, Chain A"/>
    <property type="match status" value="1"/>
</dbReference>
<dbReference type="CDD" id="cd04182">
    <property type="entry name" value="GT_2_like_f"/>
    <property type="match status" value="1"/>
</dbReference>
<reference evidence="2" key="1">
    <citation type="submission" date="2015-08" db="EMBL/GenBank/DDBJ databases">
        <title>Complete DNA Sequence of Pseudomonas syringae pv. actinidiae, the Causal Agent of Kiwifruit Canker Disease.</title>
        <authorList>
            <person name="Rikkerink E.H.A."/>
            <person name="Fineran P.C."/>
        </authorList>
    </citation>
    <scope>NUCLEOTIDE SEQUENCE</scope>
    <source>
        <strain evidence="2">DSM 13666</strain>
    </source>
</reference>
<name>A0A0M0KBP2_ALKHA</name>
<sequence length="209" mass="23829">MMKPSVSAAILAAGTSTRMNEMKQLAKIQGTYMLKYVIDQVSNHPFQHIFVIVGHQADIVMKMIQVEDKRVQWLVNDQYKQGQSTSFKLAMEQARQYGDAVMMFLADQPLIEKETVNIVLNEGITRVQEEPFIVRPMYEKKEGHPVYWGNIHALDCSAVNGDEGGKTLMEELERMLIPVHDQGVLVDVDTCEDYKKVNDLMKRKSPSTH</sequence>
<protein>
    <recommendedName>
        <fullName evidence="1">MobA-like NTP transferase domain-containing protein</fullName>
    </recommendedName>
</protein>
<dbReference type="Pfam" id="PF12804">
    <property type="entry name" value="NTP_transf_3"/>
    <property type="match status" value="1"/>
</dbReference>
<dbReference type="SUPFAM" id="SSF53448">
    <property type="entry name" value="Nucleotide-diphospho-sugar transferases"/>
    <property type="match status" value="1"/>
</dbReference>
<dbReference type="InterPro" id="IPR029044">
    <property type="entry name" value="Nucleotide-diphossugar_trans"/>
</dbReference>
<evidence type="ECO:0000259" key="1">
    <source>
        <dbReference type="Pfam" id="PF12804"/>
    </source>
</evidence>
<dbReference type="GeneID" id="87596316"/>
<dbReference type="PANTHER" id="PTHR43777:SF1">
    <property type="entry name" value="MOLYBDENUM COFACTOR CYTIDYLYLTRANSFERASE"/>
    <property type="match status" value="1"/>
</dbReference>
<evidence type="ECO:0000313" key="2">
    <source>
        <dbReference type="EMBL" id="KOO36271.1"/>
    </source>
</evidence>
<comment type="caution">
    <text evidence="2">The sequence shown here is derived from an EMBL/GenBank/DDBJ whole genome shotgun (WGS) entry which is preliminary data.</text>
</comment>
<gene>
    <name evidence="2" type="ORF">AMD02_18985</name>
</gene>
<dbReference type="AlphaFoldDB" id="A0A0M0KBP2"/>
<organism evidence="2">
    <name type="scientific">Halalkalibacterium halodurans</name>
    <name type="common">Bacillus halodurans</name>
    <dbReference type="NCBI Taxonomy" id="86665"/>
    <lineage>
        <taxon>Bacteria</taxon>
        <taxon>Bacillati</taxon>
        <taxon>Bacillota</taxon>
        <taxon>Bacilli</taxon>
        <taxon>Bacillales</taxon>
        <taxon>Bacillaceae</taxon>
        <taxon>Halalkalibacterium (ex Joshi et al. 2022)</taxon>
    </lineage>
</organism>
<dbReference type="PANTHER" id="PTHR43777">
    <property type="entry name" value="MOLYBDENUM COFACTOR CYTIDYLYLTRANSFERASE"/>
    <property type="match status" value="1"/>
</dbReference>
<dbReference type="EMBL" id="LILD01000014">
    <property type="protein sequence ID" value="KOO36271.1"/>
    <property type="molecule type" value="Genomic_DNA"/>
</dbReference>
<feature type="domain" description="MobA-like NTP transferase" evidence="1">
    <location>
        <begin position="8"/>
        <end position="174"/>
    </location>
</feature>
<dbReference type="InterPro" id="IPR025877">
    <property type="entry name" value="MobA-like_NTP_Trfase"/>
</dbReference>
<accession>A0A0M0KBP2</accession>
<proteinExistence type="predicted"/>